<accession>A0A3N6M247</accession>
<evidence type="ECO:0000256" key="3">
    <source>
        <dbReference type="ARBA" id="ARBA00023002"/>
    </source>
</evidence>
<keyword evidence="6" id="KW-1185">Reference proteome</keyword>
<dbReference type="EMBL" id="REFY01000003">
    <property type="protein sequence ID" value="RQG89870.1"/>
    <property type="molecule type" value="Genomic_DNA"/>
</dbReference>
<keyword evidence="3" id="KW-0560">Oxidoreductase</keyword>
<dbReference type="InterPro" id="IPR018170">
    <property type="entry name" value="Aldo/ket_reductase_CS"/>
</dbReference>
<dbReference type="PROSITE" id="PS00798">
    <property type="entry name" value="ALDOKETO_REDUCTASE_1"/>
    <property type="match status" value="1"/>
</dbReference>
<dbReference type="PIRSF" id="PIRSF000097">
    <property type="entry name" value="AKR"/>
    <property type="match status" value="1"/>
</dbReference>
<dbReference type="Gene3D" id="3.20.20.100">
    <property type="entry name" value="NADP-dependent oxidoreductase domain"/>
    <property type="match status" value="1"/>
</dbReference>
<feature type="domain" description="NADP-dependent oxidoreductase" evidence="4">
    <location>
        <begin position="25"/>
        <end position="268"/>
    </location>
</feature>
<gene>
    <name evidence="5" type="ORF">EA462_07600</name>
</gene>
<protein>
    <submittedName>
        <fullName evidence="5">Aldo/keto reductase</fullName>
    </submittedName>
</protein>
<proteinExistence type="inferred from homology"/>
<dbReference type="PANTHER" id="PTHR43827">
    <property type="entry name" value="2,5-DIKETO-D-GLUCONIC ACID REDUCTASE"/>
    <property type="match status" value="1"/>
</dbReference>
<dbReference type="InterPro" id="IPR023210">
    <property type="entry name" value="NADP_OxRdtase_dom"/>
</dbReference>
<dbReference type="GO" id="GO:0016616">
    <property type="term" value="F:oxidoreductase activity, acting on the CH-OH group of donors, NAD or NADP as acceptor"/>
    <property type="evidence" value="ECO:0007669"/>
    <property type="project" value="UniProtKB-ARBA"/>
</dbReference>
<keyword evidence="2" id="KW-0521">NADP</keyword>
<organism evidence="5 6">
    <name type="scientific">Natrarchaeobius halalkaliphilus</name>
    <dbReference type="NCBI Taxonomy" id="1679091"/>
    <lineage>
        <taxon>Archaea</taxon>
        <taxon>Methanobacteriati</taxon>
        <taxon>Methanobacteriota</taxon>
        <taxon>Stenosarchaea group</taxon>
        <taxon>Halobacteria</taxon>
        <taxon>Halobacteriales</taxon>
        <taxon>Natrialbaceae</taxon>
        <taxon>Natrarchaeobius</taxon>
    </lineage>
</organism>
<dbReference type="SUPFAM" id="SSF51430">
    <property type="entry name" value="NAD(P)-linked oxidoreductase"/>
    <property type="match status" value="1"/>
</dbReference>
<reference evidence="5 6" key="1">
    <citation type="submission" date="2018-10" db="EMBL/GenBank/DDBJ databases">
        <title>Natrarchaeobius chitinivorans gen. nov., sp. nov., and Natrarchaeobius haloalkaliphilus sp. nov., alkaliphilic, chitin-utilizing haloarchaea from hypersaline alkaline lakes.</title>
        <authorList>
            <person name="Sorokin D.Y."/>
            <person name="Elcheninov A.G."/>
            <person name="Kostrikina N.A."/>
            <person name="Bale N.J."/>
            <person name="Sinninghe Damste J.S."/>
            <person name="Khijniak T.V."/>
            <person name="Kublanov I.V."/>
            <person name="Toshchakov S.V."/>
        </authorList>
    </citation>
    <scope>NUCLEOTIDE SEQUENCE [LARGE SCALE GENOMIC DNA]</scope>
    <source>
        <strain evidence="5 6">AArcht-Sl</strain>
    </source>
</reference>
<dbReference type="Pfam" id="PF00248">
    <property type="entry name" value="Aldo_ket_red"/>
    <property type="match status" value="1"/>
</dbReference>
<evidence type="ECO:0000256" key="1">
    <source>
        <dbReference type="ARBA" id="ARBA00007905"/>
    </source>
</evidence>
<dbReference type="AlphaFoldDB" id="A0A3N6M247"/>
<dbReference type="InterPro" id="IPR036812">
    <property type="entry name" value="NAD(P)_OxRdtase_dom_sf"/>
</dbReference>
<comment type="similarity">
    <text evidence="1">Belongs to the aldo/keto reductase family.</text>
</comment>
<dbReference type="InterPro" id="IPR020471">
    <property type="entry name" value="AKR"/>
</dbReference>
<dbReference type="PANTHER" id="PTHR43827:SF3">
    <property type="entry name" value="NADP-DEPENDENT OXIDOREDUCTASE DOMAIN-CONTAINING PROTEIN"/>
    <property type="match status" value="1"/>
</dbReference>
<dbReference type="Proteomes" id="UP000273828">
    <property type="component" value="Unassembled WGS sequence"/>
</dbReference>
<evidence type="ECO:0000313" key="5">
    <source>
        <dbReference type="EMBL" id="RQG89870.1"/>
    </source>
</evidence>
<comment type="caution">
    <text evidence="5">The sequence shown here is derived from an EMBL/GenBank/DDBJ whole genome shotgun (WGS) entry which is preliminary data.</text>
</comment>
<dbReference type="OrthoDB" id="275427at2157"/>
<evidence type="ECO:0000313" key="6">
    <source>
        <dbReference type="Proteomes" id="UP000273828"/>
    </source>
</evidence>
<sequence>MVPGVDDADAISPEHCPTTNGIPMLGLGTYRNTDPDQCTESVRTALEVGYRHVDTAQLYDNERAVGAGIDRADVDREDVTLATKVWYTDLSYDDVLETTRASLARLGVDSVDLLYVHWPADTYDADETMAAFSELADDGLIDAVGVSNFTPELLGEAIDACDVPIVANQVELHPLLQQPELREVCASHDVAVVAYAPIARGAVVDHPVLREIAADHDGTEVQVSLAWLRQNGIVAIPKATGTDHIRQNWASLGLELEPAELERIDAIDAGRRAVDPDLAAWN</sequence>
<dbReference type="PRINTS" id="PR00069">
    <property type="entry name" value="ALDKETRDTASE"/>
</dbReference>
<name>A0A3N6M247_9EURY</name>
<evidence type="ECO:0000256" key="2">
    <source>
        <dbReference type="ARBA" id="ARBA00022857"/>
    </source>
</evidence>
<dbReference type="RefSeq" id="WP_124177956.1">
    <property type="nucleotide sequence ID" value="NZ_REFY01000003.1"/>
</dbReference>
<evidence type="ECO:0000259" key="4">
    <source>
        <dbReference type="Pfam" id="PF00248"/>
    </source>
</evidence>